<comment type="caution">
    <text evidence="1">The sequence shown here is derived from an EMBL/GenBank/DDBJ whole genome shotgun (WGS) entry which is preliminary data.</text>
</comment>
<accession>A0A448X2W2</accession>
<gene>
    <name evidence="1" type="ORF">PXEA_LOCUS19905</name>
</gene>
<sequence>MPPLLAVLGLSHFCDCHLGHSRLSANLSSDESLPDALSQSAACSRAITTYRQSEGVSKLGDQWCLGE</sequence>
<dbReference type="Proteomes" id="UP000784294">
    <property type="component" value="Unassembled WGS sequence"/>
</dbReference>
<protein>
    <submittedName>
        <fullName evidence="1">Uncharacterized protein</fullName>
    </submittedName>
</protein>
<reference evidence="1" key="1">
    <citation type="submission" date="2018-11" db="EMBL/GenBank/DDBJ databases">
        <authorList>
            <consortium name="Pathogen Informatics"/>
        </authorList>
    </citation>
    <scope>NUCLEOTIDE SEQUENCE</scope>
</reference>
<dbReference type="AlphaFoldDB" id="A0A448X2W2"/>
<proteinExistence type="predicted"/>
<evidence type="ECO:0000313" key="2">
    <source>
        <dbReference type="Proteomes" id="UP000784294"/>
    </source>
</evidence>
<organism evidence="1 2">
    <name type="scientific">Protopolystoma xenopodis</name>
    <dbReference type="NCBI Taxonomy" id="117903"/>
    <lineage>
        <taxon>Eukaryota</taxon>
        <taxon>Metazoa</taxon>
        <taxon>Spiralia</taxon>
        <taxon>Lophotrochozoa</taxon>
        <taxon>Platyhelminthes</taxon>
        <taxon>Monogenea</taxon>
        <taxon>Polyopisthocotylea</taxon>
        <taxon>Polystomatidea</taxon>
        <taxon>Polystomatidae</taxon>
        <taxon>Protopolystoma</taxon>
    </lineage>
</organism>
<dbReference type="EMBL" id="CAAALY010080438">
    <property type="protein sequence ID" value="VEL26465.1"/>
    <property type="molecule type" value="Genomic_DNA"/>
</dbReference>
<evidence type="ECO:0000313" key="1">
    <source>
        <dbReference type="EMBL" id="VEL26465.1"/>
    </source>
</evidence>
<name>A0A448X2W2_9PLAT</name>
<keyword evidence="2" id="KW-1185">Reference proteome</keyword>